<dbReference type="GO" id="GO:0000160">
    <property type="term" value="P:phosphorelay signal transduction system"/>
    <property type="evidence" value="ECO:0007669"/>
    <property type="project" value="InterPro"/>
</dbReference>
<evidence type="ECO:0000313" key="4">
    <source>
        <dbReference type="EMBL" id="SHM61729.1"/>
    </source>
</evidence>
<keyword evidence="5" id="KW-1185">Reference proteome</keyword>
<dbReference type="Proteomes" id="UP000184339">
    <property type="component" value="Unassembled WGS sequence"/>
</dbReference>
<evidence type="ECO:0000256" key="2">
    <source>
        <dbReference type="PROSITE-ProRule" id="PRU01091"/>
    </source>
</evidence>
<name>A0A1M7K8W0_9BURK</name>
<dbReference type="SUPFAM" id="SSF46894">
    <property type="entry name" value="C-terminal effector domain of the bipartite response regulators"/>
    <property type="match status" value="1"/>
</dbReference>
<dbReference type="InterPro" id="IPR016032">
    <property type="entry name" value="Sig_transdc_resp-reg_C-effctor"/>
</dbReference>
<evidence type="ECO:0000259" key="3">
    <source>
        <dbReference type="PROSITE" id="PS51755"/>
    </source>
</evidence>
<accession>A0A1M7K8W0</accession>
<dbReference type="PROSITE" id="PS51755">
    <property type="entry name" value="OMPR_PHOB"/>
    <property type="match status" value="1"/>
</dbReference>
<gene>
    <name evidence="4" type="ORF">SAMN05192549_10216</name>
</gene>
<evidence type="ECO:0000313" key="5">
    <source>
        <dbReference type="Proteomes" id="UP000184339"/>
    </source>
</evidence>
<dbReference type="OrthoDB" id="5571399at2"/>
<dbReference type="Gene3D" id="1.10.10.10">
    <property type="entry name" value="Winged helix-like DNA-binding domain superfamily/Winged helix DNA-binding domain"/>
    <property type="match status" value="1"/>
</dbReference>
<organism evidence="4 5">
    <name type="scientific">Duganella sacchari</name>
    <dbReference type="NCBI Taxonomy" id="551987"/>
    <lineage>
        <taxon>Bacteria</taxon>
        <taxon>Pseudomonadati</taxon>
        <taxon>Pseudomonadota</taxon>
        <taxon>Betaproteobacteria</taxon>
        <taxon>Burkholderiales</taxon>
        <taxon>Oxalobacteraceae</taxon>
        <taxon>Telluria group</taxon>
        <taxon>Duganella</taxon>
    </lineage>
</organism>
<dbReference type="RefSeq" id="WP_072781610.1">
    <property type="nucleotide sequence ID" value="NZ_FRCX01000002.1"/>
</dbReference>
<feature type="domain" description="OmpR/PhoB-type" evidence="3">
    <location>
        <begin position="61"/>
        <end position="163"/>
    </location>
</feature>
<feature type="DNA-binding region" description="OmpR/PhoB-type" evidence="2">
    <location>
        <begin position="61"/>
        <end position="163"/>
    </location>
</feature>
<proteinExistence type="predicted"/>
<sequence>MLELLVLRHDDAYTHKLPEIIHDAGYQIINLKDLVACGRRAPDSAINLEEQRSEILACILTLARQLNPGWRLHMRDRRLEAPAGESINLTSLEFNFLKIFSMVEVNEAVSRKKIVKEFGEDYLSYDQNRIDTMVKRLRKKIETHIHVKLPLKTERVRGFSFGDVLIIDP</sequence>
<dbReference type="SMART" id="SM00862">
    <property type="entry name" value="Trans_reg_C"/>
    <property type="match status" value="1"/>
</dbReference>
<dbReference type="AlphaFoldDB" id="A0A1M7K8W0"/>
<dbReference type="InterPro" id="IPR001867">
    <property type="entry name" value="OmpR/PhoB-type_DNA-bd"/>
</dbReference>
<keyword evidence="1 2" id="KW-0238">DNA-binding</keyword>
<dbReference type="EMBL" id="FRCX01000002">
    <property type="protein sequence ID" value="SHM61729.1"/>
    <property type="molecule type" value="Genomic_DNA"/>
</dbReference>
<protein>
    <submittedName>
        <fullName evidence="4">Transcriptional regulatory protein, C terminal</fullName>
    </submittedName>
</protein>
<dbReference type="GO" id="GO:0006355">
    <property type="term" value="P:regulation of DNA-templated transcription"/>
    <property type="evidence" value="ECO:0007669"/>
    <property type="project" value="InterPro"/>
</dbReference>
<dbReference type="Pfam" id="PF00486">
    <property type="entry name" value="Trans_reg_C"/>
    <property type="match status" value="1"/>
</dbReference>
<dbReference type="InterPro" id="IPR036388">
    <property type="entry name" value="WH-like_DNA-bd_sf"/>
</dbReference>
<dbReference type="GO" id="GO:0003677">
    <property type="term" value="F:DNA binding"/>
    <property type="evidence" value="ECO:0007669"/>
    <property type="project" value="UniProtKB-UniRule"/>
</dbReference>
<reference evidence="5" key="1">
    <citation type="submission" date="2016-11" db="EMBL/GenBank/DDBJ databases">
        <authorList>
            <person name="Varghese N."/>
            <person name="Submissions S."/>
        </authorList>
    </citation>
    <scope>NUCLEOTIDE SEQUENCE [LARGE SCALE GENOMIC DNA]</scope>
    <source>
        <strain evidence="5">Sac-22</strain>
    </source>
</reference>
<dbReference type="STRING" id="551987.SAMN05192549_10216"/>
<evidence type="ECO:0000256" key="1">
    <source>
        <dbReference type="ARBA" id="ARBA00023125"/>
    </source>
</evidence>